<gene>
    <name evidence="3" type="ORF">PRZ01_02380</name>
</gene>
<reference evidence="3 4" key="1">
    <citation type="submission" date="2022-10" db="EMBL/GenBank/DDBJ databases">
        <title>paucibacter sp. hw8 Genome sequencing.</title>
        <authorList>
            <person name="Park S."/>
        </authorList>
    </citation>
    <scope>NUCLEOTIDE SEQUENCE [LARGE SCALE GENOMIC DNA]</scope>
    <source>
        <strain evidence="4">hw8</strain>
    </source>
</reference>
<feature type="region of interest" description="Disordered" evidence="1">
    <location>
        <begin position="66"/>
        <end position="91"/>
    </location>
</feature>
<keyword evidence="2" id="KW-0812">Transmembrane</keyword>
<evidence type="ECO:0008006" key="5">
    <source>
        <dbReference type="Google" id="ProtNLM"/>
    </source>
</evidence>
<keyword evidence="2" id="KW-0472">Membrane</keyword>
<proteinExistence type="predicted"/>
<keyword evidence="2" id="KW-1133">Transmembrane helix</keyword>
<name>A0ABT5KMA3_9BURK</name>
<evidence type="ECO:0000256" key="1">
    <source>
        <dbReference type="SAM" id="MobiDB-lite"/>
    </source>
</evidence>
<evidence type="ECO:0000313" key="3">
    <source>
        <dbReference type="EMBL" id="MDC8784035.1"/>
    </source>
</evidence>
<accession>A0ABT5KMA3</accession>
<evidence type="ECO:0000256" key="2">
    <source>
        <dbReference type="SAM" id="Phobius"/>
    </source>
</evidence>
<dbReference type="Proteomes" id="UP001219862">
    <property type="component" value="Unassembled WGS sequence"/>
</dbReference>
<dbReference type="RefSeq" id="WP_273595155.1">
    <property type="nucleotide sequence ID" value="NZ_JAQQXS010000002.1"/>
</dbReference>
<sequence length="336" mass="36641">MTNAAPEKYMILDTQGERRLIGRGVTTDGPTTSIPVSKDPLAEFMCILMCACQKMVEQNRKAPALLEDDVSPGADAAAAAPETEETASDIPPQLKQQCVATFFELLDKACNYQSWAKAEVSYDMQGYKFGFNNMTDRVSGRPQPLMSRKTPGKPLKWHWGVISHVGRRKNPLLSQPVFRAKGISLRRPDVVVLNTPGAWPDEPNIAMIFEMKFDEKPNERQEFAYRQIVRNDKSRVKVLEVKNCSCEHRKEKLREVSKEELVAWAAAVSAALAAAAQAGKGNLPNGLAPQHVRTGLALIGALAIGALAVAALPAEVVAATAGFAAWLFTANKVATQ</sequence>
<comment type="caution">
    <text evidence="3">The sequence shown here is derived from an EMBL/GenBank/DDBJ whole genome shotgun (WGS) entry which is preliminary data.</text>
</comment>
<organism evidence="3 4">
    <name type="scientific">Roseateles koreensis</name>
    <dbReference type="NCBI Taxonomy" id="2987526"/>
    <lineage>
        <taxon>Bacteria</taxon>
        <taxon>Pseudomonadati</taxon>
        <taxon>Pseudomonadota</taxon>
        <taxon>Betaproteobacteria</taxon>
        <taxon>Burkholderiales</taxon>
        <taxon>Sphaerotilaceae</taxon>
        <taxon>Roseateles</taxon>
    </lineage>
</organism>
<dbReference type="EMBL" id="JAQQXS010000002">
    <property type="protein sequence ID" value="MDC8784035.1"/>
    <property type="molecule type" value="Genomic_DNA"/>
</dbReference>
<feature type="transmembrane region" description="Helical" evidence="2">
    <location>
        <begin position="298"/>
        <end position="328"/>
    </location>
</feature>
<protein>
    <recommendedName>
        <fullName evidence="5">VRR-NUC domain-containing protein</fullName>
    </recommendedName>
</protein>
<evidence type="ECO:0000313" key="4">
    <source>
        <dbReference type="Proteomes" id="UP001219862"/>
    </source>
</evidence>
<keyword evidence="4" id="KW-1185">Reference proteome</keyword>
<feature type="compositionally biased region" description="Low complexity" evidence="1">
    <location>
        <begin position="71"/>
        <end position="81"/>
    </location>
</feature>